<dbReference type="Proteomes" id="UP001596432">
    <property type="component" value="Unassembled WGS sequence"/>
</dbReference>
<gene>
    <name evidence="4" type="ORF">ACFQMA_02510</name>
</gene>
<dbReference type="Pfam" id="PF23933">
    <property type="entry name" value="DUF7269"/>
    <property type="match status" value="1"/>
</dbReference>
<accession>A0ABD5XZS7</accession>
<evidence type="ECO:0000313" key="5">
    <source>
        <dbReference type="Proteomes" id="UP001596432"/>
    </source>
</evidence>
<comment type="caution">
    <text evidence="4">The sequence shown here is derived from an EMBL/GenBank/DDBJ whole genome shotgun (WGS) entry which is preliminary data.</text>
</comment>
<dbReference type="Pfam" id="PF01882">
    <property type="entry name" value="DUF58"/>
    <property type="match status" value="1"/>
</dbReference>
<dbReference type="PANTHER" id="PTHR33608">
    <property type="entry name" value="BLL2464 PROTEIN"/>
    <property type="match status" value="1"/>
</dbReference>
<dbReference type="InterPro" id="IPR002881">
    <property type="entry name" value="DUF58"/>
</dbReference>
<dbReference type="RefSeq" id="WP_274324321.1">
    <property type="nucleotide sequence ID" value="NZ_CP118158.1"/>
</dbReference>
<feature type="transmembrane region" description="Helical" evidence="2">
    <location>
        <begin position="53"/>
        <end position="74"/>
    </location>
</feature>
<name>A0ABD5XZS7_9EURY</name>
<evidence type="ECO:0000313" key="4">
    <source>
        <dbReference type="EMBL" id="MFC7138707.1"/>
    </source>
</evidence>
<dbReference type="GeneID" id="78818949"/>
<feature type="transmembrane region" description="Helical" evidence="2">
    <location>
        <begin position="80"/>
        <end position="99"/>
    </location>
</feature>
<dbReference type="EMBL" id="JBHTAS010000001">
    <property type="protein sequence ID" value="MFC7138707.1"/>
    <property type="molecule type" value="Genomic_DNA"/>
</dbReference>
<keyword evidence="5" id="KW-1185">Reference proteome</keyword>
<sequence>MSPDDVDPDPGTATDQRLQRGDATGAAMDAVDAAVAGDVELQAPSIRDHPIRAALGLVIVVLGIAAVVGVDAVPELPFDATLVTFVAGLSLALGALIMVRRAFAAVSTAETADVEYRESVSVPGTEFDSLLHGAVHGMGGRRLSARQTVVERLREAAVSIYAQAERIPEAEARERVDDGTWTDDAVAAQFLTGESRVSSTSDQVRTLVGRGSKLAAHADRVIAELTELAPGLSAGDVAAGATADPSAGRGDESGSDEDDGDRPEIRRTGAPTRRQVDRRTDRWTGLTGLGLLCIGVGLWASHANVPPGLVVATAVVAGAAGYVYLSSPPPVSLSVEREFAPAEPAPGDEVTVTVSVTNTSDSLAPDLRVVDGVPPAVRVVDGSPRFATALRPEETVSFSYTVEAVRGEHAFDPVHVVVRDFSGALERERHVAAESGAVLAADLELAADESIPVHPHTAQRVGRVVTDTGGSGVELHSVREYQRGDPMSRIDWNRVAATGEFATLLFREEHAATVVLLIDAREEAYVAPRVDARSAVEHSVAAADVVISSLVGAGDSVGLAALSPEWCWLEPRGGAAQSARARRLLETHAAFDGRPPDGDFYGEIEERRLRRELPADAQLLLCSPLCDDGAVAIVRQLHARGFPVTVVSPDVTARATTGQRLAAVERAMRISRLRRSGVRVVDWDTDRPLETALDAAHRRWSA</sequence>
<feature type="domain" description="DUF58" evidence="3">
    <location>
        <begin position="477"/>
        <end position="605"/>
    </location>
</feature>
<keyword evidence="2" id="KW-1133">Transmembrane helix</keyword>
<dbReference type="PANTHER" id="PTHR33608:SF6">
    <property type="entry name" value="BLL2464 PROTEIN"/>
    <property type="match status" value="1"/>
</dbReference>
<organism evidence="4 5">
    <name type="scientific">Halosimplex aquaticum</name>
    <dbReference type="NCBI Taxonomy" id="3026162"/>
    <lineage>
        <taxon>Archaea</taxon>
        <taxon>Methanobacteriati</taxon>
        <taxon>Methanobacteriota</taxon>
        <taxon>Stenosarchaea group</taxon>
        <taxon>Halobacteria</taxon>
        <taxon>Halobacteriales</taxon>
        <taxon>Haloarculaceae</taxon>
        <taxon>Halosimplex</taxon>
    </lineage>
</organism>
<dbReference type="AlphaFoldDB" id="A0ABD5XZS7"/>
<feature type="transmembrane region" description="Helical" evidence="2">
    <location>
        <begin position="283"/>
        <end position="301"/>
    </location>
</feature>
<evidence type="ECO:0000259" key="3">
    <source>
        <dbReference type="Pfam" id="PF01882"/>
    </source>
</evidence>
<evidence type="ECO:0000256" key="1">
    <source>
        <dbReference type="SAM" id="MobiDB-lite"/>
    </source>
</evidence>
<keyword evidence="2" id="KW-0472">Membrane</keyword>
<feature type="region of interest" description="Disordered" evidence="1">
    <location>
        <begin position="236"/>
        <end position="279"/>
    </location>
</feature>
<dbReference type="InterPro" id="IPR055693">
    <property type="entry name" value="DUF7269"/>
</dbReference>
<keyword evidence="2" id="KW-0812">Transmembrane</keyword>
<reference evidence="4 5" key="1">
    <citation type="journal article" date="2019" name="Int. J. Syst. Evol. Microbiol.">
        <title>The Global Catalogue of Microorganisms (GCM) 10K type strain sequencing project: providing services to taxonomists for standard genome sequencing and annotation.</title>
        <authorList>
            <consortium name="The Broad Institute Genomics Platform"/>
            <consortium name="The Broad Institute Genome Sequencing Center for Infectious Disease"/>
            <person name="Wu L."/>
            <person name="Ma J."/>
        </authorList>
    </citation>
    <scope>NUCLEOTIDE SEQUENCE [LARGE SCALE GENOMIC DNA]</scope>
    <source>
        <strain evidence="4 5">XZYJT29</strain>
    </source>
</reference>
<feature type="region of interest" description="Disordered" evidence="1">
    <location>
        <begin position="1"/>
        <end position="21"/>
    </location>
</feature>
<proteinExistence type="predicted"/>
<evidence type="ECO:0000256" key="2">
    <source>
        <dbReference type="SAM" id="Phobius"/>
    </source>
</evidence>
<protein>
    <submittedName>
        <fullName evidence="4">DUF58 domain-containing protein</fullName>
    </submittedName>
</protein>